<dbReference type="CDD" id="cd00761">
    <property type="entry name" value="Glyco_tranf_GTA_type"/>
    <property type="match status" value="1"/>
</dbReference>
<dbReference type="Proteomes" id="UP001642464">
    <property type="component" value="Unassembled WGS sequence"/>
</dbReference>
<protein>
    <recommendedName>
        <fullName evidence="4">Glycosyltransferase 2-like domain-containing protein</fullName>
    </recommendedName>
</protein>
<comment type="caution">
    <text evidence="2">The sequence shown here is derived from an EMBL/GenBank/DDBJ whole genome shotgun (WGS) entry which is preliminary data.</text>
</comment>
<feature type="region of interest" description="Disordered" evidence="1">
    <location>
        <begin position="125"/>
        <end position="157"/>
    </location>
</feature>
<accession>A0ABP0SMJ2</accession>
<evidence type="ECO:0008006" key="4">
    <source>
        <dbReference type="Google" id="ProtNLM"/>
    </source>
</evidence>
<keyword evidence="3" id="KW-1185">Reference proteome</keyword>
<sequence>YMECLGIDDVFSLKGFIHVEHRHALMASRTCRWVVSEGCTHAEGILVRSAWSLHSEILGRLAPGTKVLELATSRGRLHYQLLEPGSQSPPSGWVSLAANGKELLQLLEPQVLETGTKPSEFLQKKETAADADTVASGKHRNAELRSAPNTPVSEDDQNTQEVFWQVAGTNSEGLLVRTEAALSSALLSSRLAQGAKVKELERTEGGRLRYELIAGDGPKTGWVSLSAKGHDLLRRIGQKTSEPMLNTDYSGVVRGACTNCRDCQLWRFESFSSVEWGGSDTSSTIEDRRQAYDRKMRGYRETRKGQGALCEACQCKAEHHLDLSGWLEAVRQAARPFRQTYEDAIRKDPAYRHLGMAMGTAKPRRLPRHAELPAAALQWPHSEVAMFLLSLGVYDPRYHARDGGGPGGDTVSSVSPPGPGSLISVICPTSQKRHAFHPLLYQNFCSQTYEEKELLVLETGSRPSEFLQKKAKEDSRVVYWHFPVEDSRENDPMSAVILDDGFSVYTGEEVKKRRGLHFKPKAGWSLGFKRNLCCHLARGTVIAHFDDDDLYAPRYLEEMREALLIAERSSAAAARPAAATLAEWHMMDVKDQRFGFFSPRNEPLLEHEQRESFLYGYGFSFVYTKSAWERVPFPDTEWSEDGDFMGRLQLKKIPIQLVSSHTALAAHTHHSDSTSGGELCGNVRLGYGVPTPEEFKELLPIARKVALDSGIRQGAQHPLRAEMHRVLDGLGQAPSEIRWHEKEQFLRNNPDFGRRVATPQYKTWQGPWRGLGGFSPARTGVHFGFAF</sequence>
<proteinExistence type="predicted"/>
<dbReference type="EMBL" id="CAXAMM010044184">
    <property type="protein sequence ID" value="CAK9113582.1"/>
    <property type="molecule type" value="Genomic_DNA"/>
</dbReference>
<dbReference type="InterPro" id="IPR029044">
    <property type="entry name" value="Nucleotide-diphossugar_trans"/>
</dbReference>
<gene>
    <name evidence="2" type="ORF">SCF082_LOCUS52644</name>
</gene>
<evidence type="ECO:0000313" key="3">
    <source>
        <dbReference type="Proteomes" id="UP001642464"/>
    </source>
</evidence>
<evidence type="ECO:0000313" key="2">
    <source>
        <dbReference type="EMBL" id="CAK9113582.1"/>
    </source>
</evidence>
<dbReference type="Gene3D" id="3.90.550.10">
    <property type="entry name" value="Spore Coat Polysaccharide Biosynthesis Protein SpsA, Chain A"/>
    <property type="match status" value="1"/>
</dbReference>
<organism evidence="2 3">
    <name type="scientific">Durusdinium trenchii</name>
    <dbReference type="NCBI Taxonomy" id="1381693"/>
    <lineage>
        <taxon>Eukaryota</taxon>
        <taxon>Sar</taxon>
        <taxon>Alveolata</taxon>
        <taxon>Dinophyceae</taxon>
        <taxon>Suessiales</taxon>
        <taxon>Symbiodiniaceae</taxon>
        <taxon>Durusdinium</taxon>
    </lineage>
</organism>
<evidence type="ECO:0000256" key="1">
    <source>
        <dbReference type="SAM" id="MobiDB-lite"/>
    </source>
</evidence>
<name>A0ABP0SMJ2_9DINO</name>
<feature type="non-terminal residue" evidence="2">
    <location>
        <position position="1"/>
    </location>
</feature>
<dbReference type="SUPFAM" id="SSF53448">
    <property type="entry name" value="Nucleotide-diphospho-sugar transferases"/>
    <property type="match status" value="1"/>
</dbReference>
<reference evidence="2 3" key="1">
    <citation type="submission" date="2024-02" db="EMBL/GenBank/DDBJ databases">
        <authorList>
            <person name="Chen Y."/>
            <person name="Shah S."/>
            <person name="Dougan E. K."/>
            <person name="Thang M."/>
            <person name="Chan C."/>
        </authorList>
    </citation>
    <scope>NUCLEOTIDE SEQUENCE [LARGE SCALE GENOMIC DNA]</scope>
</reference>